<name>A0A8B3CVH9_9LEPT</name>
<reference evidence="3" key="1">
    <citation type="submission" date="2018-05" db="EMBL/GenBank/DDBJ databases">
        <title>Leptospira yasudae sp. nov. and Leptospira stimsonii sp. nov., two pathogenic species of the genus Leptospira isolated from environmental sources.</title>
        <authorList>
            <person name="Casanovas-Massana A."/>
            <person name="Hamond C."/>
            <person name="Santos L.A."/>
            <person name="Hacker K.P."/>
            <person name="Balassiano I."/>
            <person name="Medeiros M.A."/>
            <person name="Reis M.G."/>
            <person name="Ko A.I."/>
            <person name="Wunder E.A."/>
        </authorList>
    </citation>
    <scope>NUCLEOTIDE SEQUENCE [LARGE SCALE GENOMIC DNA]</scope>
    <source>
        <strain evidence="3">AMB6-RJ</strain>
    </source>
</reference>
<dbReference type="Proteomes" id="UP000266669">
    <property type="component" value="Unassembled WGS sequence"/>
</dbReference>
<dbReference type="RefSeq" id="WP_118980598.1">
    <property type="nucleotide sequence ID" value="NZ_QHCS01000001.1"/>
</dbReference>
<dbReference type="AlphaFoldDB" id="A0A8B3CVH9"/>
<evidence type="ECO:0000256" key="1">
    <source>
        <dbReference type="SAM" id="SignalP"/>
    </source>
</evidence>
<protein>
    <recommendedName>
        <fullName evidence="4">UDP-N-acetylglucosamine acyltransferase</fullName>
    </recommendedName>
</protein>
<organism evidence="2 3">
    <name type="scientific">Leptospira stimsonii</name>
    <dbReference type="NCBI Taxonomy" id="2202203"/>
    <lineage>
        <taxon>Bacteria</taxon>
        <taxon>Pseudomonadati</taxon>
        <taxon>Spirochaetota</taxon>
        <taxon>Spirochaetia</taxon>
        <taxon>Leptospirales</taxon>
        <taxon>Leptospiraceae</taxon>
        <taxon>Leptospira</taxon>
    </lineage>
</organism>
<feature type="signal peptide" evidence="1">
    <location>
        <begin position="1"/>
        <end position="23"/>
    </location>
</feature>
<evidence type="ECO:0000313" key="3">
    <source>
        <dbReference type="Proteomes" id="UP000266669"/>
    </source>
</evidence>
<proteinExistence type="predicted"/>
<evidence type="ECO:0008006" key="4">
    <source>
        <dbReference type="Google" id="ProtNLM"/>
    </source>
</evidence>
<evidence type="ECO:0000313" key="2">
    <source>
        <dbReference type="EMBL" id="RHX88000.1"/>
    </source>
</evidence>
<gene>
    <name evidence="2" type="ORF">DLM78_03285</name>
</gene>
<accession>A0A8B3CVH9</accession>
<keyword evidence="1" id="KW-0732">Signal</keyword>
<feature type="chain" id="PRO_5032279236" description="UDP-N-acetylglucosamine acyltransferase" evidence="1">
    <location>
        <begin position="24"/>
        <end position="177"/>
    </location>
</feature>
<comment type="caution">
    <text evidence="2">The sequence shown here is derived from an EMBL/GenBank/DDBJ whole genome shotgun (WGS) entry which is preliminary data.</text>
</comment>
<sequence length="177" mass="19657">MNKKLLCLLIVVALGNCAFPATREGMKVADYKSPNKVGDKIFVEQSTGGSTTLPFWKSKISDENFTAAVKDSIVEANLFEKIEETLGDNWNLKIEIVDVDQPTFGTTFKVNTKVKYTLRKKDEVIKEALIDVSGEATMSDALIGVVRLRLANENAARSNIRKFLEEVSTISPVKKKK</sequence>
<dbReference type="EMBL" id="QHCS01000001">
    <property type="protein sequence ID" value="RHX88000.1"/>
    <property type="molecule type" value="Genomic_DNA"/>
</dbReference>